<reference evidence="11 12" key="1">
    <citation type="submission" date="2017-02" db="EMBL/GenBank/DDBJ databases">
        <authorList>
            <person name="Peterson S.W."/>
        </authorList>
    </citation>
    <scope>NUCLEOTIDE SEQUENCE [LARGE SCALE GENOMIC DNA]</scope>
    <source>
        <strain evidence="11">C6</strain>
    </source>
</reference>
<dbReference type="PANTHER" id="PTHR47627">
    <property type="entry name" value="RUBREDOXIN"/>
    <property type="match status" value="1"/>
</dbReference>
<evidence type="ECO:0000256" key="5">
    <source>
        <dbReference type="ARBA" id="ARBA00022723"/>
    </source>
</evidence>
<comment type="cofactor">
    <cofactor evidence="8 9">
        <name>Fe(3+)</name>
        <dbReference type="ChEBI" id="CHEBI:29034"/>
    </cofactor>
    <text evidence="8 9">Binds 1 Fe(3+) ion per subunit.</text>
</comment>
<evidence type="ECO:0000313" key="12">
    <source>
        <dbReference type="Proteomes" id="UP000196240"/>
    </source>
</evidence>
<dbReference type="RefSeq" id="WP_087010742.1">
    <property type="nucleotide sequence ID" value="NZ_FUUY01000001.1"/>
</dbReference>
<dbReference type="InterPro" id="IPR024935">
    <property type="entry name" value="Rubredoxin_dom"/>
</dbReference>
<proteinExistence type="inferred from homology"/>
<keyword evidence="4 8" id="KW-0813">Transport</keyword>
<feature type="binding site" evidence="9">
    <location>
        <position position="6"/>
    </location>
    <ligand>
        <name>Fe cation</name>
        <dbReference type="ChEBI" id="CHEBI:24875"/>
    </ligand>
</feature>
<feature type="binding site" evidence="9">
    <location>
        <position position="9"/>
    </location>
    <ligand>
        <name>Fe cation</name>
        <dbReference type="ChEBI" id="CHEBI:24875"/>
    </ligand>
</feature>
<gene>
    <name evidence="11" type="primary">rubA_2</name>
    <name evidence="11" type="ORF">ACNJC6_00310</name>
</gene>
<dbReference type="Gene3D" id="2.20.28.10">
    <property type="match status" value="1"/>
</dbReference>
<evidence type="ECO:0000313" key="11">
    <source>
        <dbReference type="EMBL" id="SJX20713.1"/>
    </source>
</evidence>
<dbReference type="InterPro" id="IPR024922">
    <property type="entry name" value="Rubredoxin"/>
</dbReference>
<dbReference type="Pfam" id="PF00301">
    <property type="entry name" value="Rubredoxin"/>
    <property type="match status" value="1"/>
</dbReference>
<evidence type="ECO:0000256" key="8">
    <source>
        <dbReference type="PIRNR" id="PIRNR000071"/>
    </source>
</evidence>
<evidence type="ECO:0000256" key="4">
    <source>
        <dbReference type="ARBA" id="ARBA00022448"/>
    </source>
</evidence>
<evidence type="ECO:0000256" key="9">
    <source>
        <dbReference type="PIRSR" id="PIRSR000071-1"/>
    </source>
</evidence>
<evidence type="ECO:0000256" key="2">
    <source>
        <dbReference type="ARBA" id="ARBA00004933"/>
    </source>
</evidence>
<dbReference type="GO" id="GO:0009055">
    <property type="term" value="F:electron transfer activity"/>
    <property type="evidence" value="ECO:0007669"/>
    <property type="project" value="InterPro"/>
</dbReference>
<name>A0A1R7Q8Y2_ACIJO</name>
<evidence type="ECO:0000256" key="6">
    <source>
        <dbReference type="ARBA" id="ARBA00022982"/>
    </source>
</evidence>
<organism evidence="11 12">
    <name type="scientific">Acinetobacter johnsonii</name>
    <dbReference type="NCBI Taxonomy" id="40214"/>
    <lineage>
        <taxon>Bacteria</taxon>
        <taxon>Pseudomonadati</taxon>
        <taxon>Pseudomonadota</taxon>
        <taxon>Gammaproteobacteria</taxon>
        <taxon>Moraxellales</taxon>
        <taxon>Moraxellaceae</taxon>
        <taxon>Acinetobacter</taxon>
    </lineage>
</organism>
<dbReference type="Proteomes" id="UP000196240">
    <property type="component" value="Unassembled WGS sequence"/>
</dbReference>
<dbReference type="FunFam" id="2.20.28.10:FF:000001">
    <property type="entry name" value="Rubredoxin"/>
    <property type="match status" value="1"/>
</dbReference>
<protein>
    <recommendedName>
        <fullName evidence="8">Rubredoxin</fullName>
    </recommendedName>
</protein>
<comment type="function">
    <text evidence="1">Involved in the hydrocarbon hydroxylating system, which transfers electrons from NADH to rubredoxin reductase and then through rubredoxin to alkane 1 monooxygenase.</text>
</comment>
<dbReference type="PANTHER" id="PTHR47627:SF1">
    <property type="entry name" value="RUBREDOXIN-1-RELATED"/>
    <property type="match status" value="1"/>
</dbReference>
<dbReference type="InterPro" id="IPR050526">
    <property type="entry name" value="Rubredoxin_ET"/>
</dbReference>
<dbReference type="PROSITE" id="PS00202">
    <property type="entry name" value="RUBREDOXIN"/>
    <property type="match status" value="1"/>
</dbReference>
<comment type="similarity">
    <text evidence="3 8">Belongs to the rubredoxin family.</text>
</comment>
<feature type="binding site" evidence="9">
    <location>
        <position position="42"/>
    </location>
    <ligand>
        <name>Fe cation</name>
        <dbReference type="ChEBI" id="CHEBI:24875"/>
    </ligand>
</feature>
<dbReference type="GO" id="GO:0043448">
    <property type="term" value="P:alkane catabolic process"/>
    <property type="evidence" value="ECO:0007669"/>
    <property type="project" value="TreeGrafter"/>
</dbReference>
<feature type="binding site" evidence="9">
    <location>
        <position position="39"/>
    </location>
    <ligand>
        <name>Fe cation</name>
        <dbReference type="ChEBI" id="CHEBI:24875"/>
    </ligand>
</feature>
<dbReference type="PROSITE" id="PS50903">
    <property type="entry name" value="RUBREDOXIN_LIKE"/>
    <property type="match status" value="1"/>
</dbReference>
<evidence type="ECO:0000259" key="10">
    <source>
        <dbReference type="PROSITE" id="PS50903"/>
    </source>
</evidence>
<dbReference type="PRINTS" id="PR00163">
    <property type="entry name" value="RUBREDOXIN"/>
</dbReference>
<dbReference type="AlphaFoldDB" id="A0A1R7Q8Y2"/>
<dbReference type="PIRSF" id="PIRSF000071">
    <property type="entry name" value="Rubredoxin"/>
    <property type="match status" value="1"/>
</dbReference>
<comment type="pathway">
    <text evidence="2">Hydrocarbon metabolism; alkane degradation.</text>
</comment>
<dbReference type="EMBL" id="FUUY01000001">
    <property type="protein sequence ID" value="SJX20713.1"/>
    <property type="molecule type" value="Genomic_DNA"/>
</dbReference>
<evidence type="ECO:0000256" key="7">
    <source>
        <dbReference type="ARBA" id="ARBA00023004"/>
    </source>
</evidence>
<sequence>MKRYQCLVCGWVYDEQLGWPQEGIAAGTPWQDVPENWTCPDCGISKADFDMVEI</sequence>
<accession>A0A1R7Q8Y2</accession>
<dbReference type="InterPro" id="IPR018527">
    <property type="entry name" value="Rubredoxin_Fe_BS"/>
</dbReference>
<dbReference type="GO" id="GO:0005506">
    <property type="term" value="F:iron ion binding"/>
    <property type="evidence" value="ECO:0007669"/>
    <property type="project" value="InterPro"/>
</dbReference>
<evidence type="ECO:0000256" key="3">
    <source>
        <dbReference type="ARBA" id="ARBA00005337"/>
    </source>
</evidence>
<keyword evidence="7 8" id="KW-0408">Iron</keyword>
<keyword evidence="6 8" id="KW-0249">Electron transport</keyword>
<keyword evidence="5 8" id="KW-0479">Metal-binding</keyword>
<dbReference type="SUPFAM" id="SSF57802">
    <property type="entry name" value="Rubredoxin-like"/>
    <property type="match status" value="1"/>
</dbReference>
<evidence type="ECO:0000256" key="1">
    <source>
        <dbReference type="ARBA" id="ARBA00002792"/>
    </source>
</evidence>
<dbReference type="InterPro" id="IPR024934">
    <property type="entry name" value="Rubredoxin-like_dom"/>
</dbReference>
<dbReference type="CDD" id="cd00730">
    <property type="entry name" value="rubredoxin"/>
    <property type="match status" value="1"/>
</dbReference>
<feature type="domain" description="Rubredoxin-like" evidence="10">
    <location>
        <begin position="1"/>
        <end position="52"/>
    </location>
</feature>